<dbReference type="PANTHER" id="PTHR34610:SF3">
    <property type="entry name" value="SSL7007 PROTEIN"/>
    <property type="match status" value="1"/>
</dbReference>
<dbReference type="Pfam" id="PF13470">
    <property type="entry name" value="PIN_3"/>
    <property type="match status" value="1"/>
</dbReference>
<gene>
    <name evidence="2" type="ORF">UU23_C0004G0058</name>
</gene>
<dbReference type="SMART" id="SM00670">
    <property type="entry name" value="PINc"/>
    <property type="match status" value="1"/>
</dbReference>
<dbReference type="Gene3D" id="3.40.50.1010">
    <property type="entry name" value="5'-nuclease"/>
    <property type="match status" value="1"/>
</dbReference>
<dbReference type="InterPro" id="IPR002850">
    <property type="entry name" value="PIN_toxin-like"/>
</dbReference>
<protein>
    <recommendedName>
        <fullName evidence="1">PIN domain-containing protein</fullName>
    </recommendedName>
</protein>
<accession>A0A0G0TT91</accession>
<feature type="domain" description="PIN" evidence="1">
    <location>
        <begin position="3"/>
        <end position="114"/>
    </location>
</feature>
<sequence>MKPKVVFDTNIYISGIIFGGNPRTCMELAREKEVELVTSSDILLEIAKKLKDKFKWTNQEIQEVIEGISKFANIVKPKKRLSVIKADPSDNKILECAQELKANYIVSGDIKHVLAIEKFKGIKIVSAKNFLDIFYQKTK</sequence>
<dbReference type="EMBL" id="LBZV01000004">
    <property type="protein sequence ID" value="KKR78076.1"/>
    <property type="molecule type" value="Genomic_DNA"/>
</dbReference>
<name>A0A0G0TT91_9BACT</name>
<dbReference type="SUPFAM" id="SSF88723">
    <property type="entry name" value="PIN domain-like"/>
    <property type="match status" value="1"/>
</dbReference>
<dbReference type="NCBIfam" id="TIGR00305">
    <property type="entry name" value="putative toxin-antitoxin system toxin component, PIN family"/>
    <property type="match status" value="1"/>
</dbReference>
<evidence type="ECO:0000313" key="3">
    <source>
        <dbReference type="Proteomes" id="UP000034292"/>
    </source>
</evidence>
<dbReference type="PANTHER" id="PTHR34610">
    <property type="entry name" value="SSL7007 PROTEIN"/>
    <property type="match status" value="1"/>
</dbReference>
<dbReference type="STRING" id="1618408.UU23_C0004G0058"/>
<dbReference type="Proteomes" id="UP000034292">
    <property type="component" value="Unassembled WGS sequence"/>
</dbReference>
<evidence type="ECO:0000259" key="1">
    <source>
        <dbReference type="SMART" id="SM00670"/>
    </source>
</evidence>
<organism evidence="2 3">
    <name type="scientific">Candidatus Curtissbacteria bacterium GW2011_GWA1_40_9</name>
    <dbReference type="NCBI Taxonomy" id="1618408"/>
    <lineage>
        <taxon>Bacteria</taxon>
        <taxon>Candidatus Curtissiibacteriota</taxon>
    </lineage>
</organism>
<proteinExistence type="predicted"/>
<reference evidence="2 3" key="1">
    <citation type="journal article" date="2015" name="Nature">
        <title>rRNA introns, odd ribosomes, and small enigmatic genomes across a large radiation of phyla.</title>
        <authorList>
            <person name="Brown C.T."/>
            <person name="Hug L.A."/>
            <person name="Thomas B.C."/>
            <person name="Sharon I."/>
            <person name="Castelle C.J."/>
            <person name="Singh A."/>
            <person name="Wilkins M.J."/>
            <person name="Williams K.H."/>
            <person name="Banfield J.F."/>
        </authorList>
    </citation>
    <scope>NUCLEOTIDE SEQUENCE [LARGE SCALE GENOMIC DNA]</scope>
</reference>
<comment type="caution">
    <text evidence="2">The sequence shown here is derived from an EMBL/GenBank/DDBJ whole genome shotgun (WGS) entry which is preliminary data.</text>
</comment>
<dbReference type="AlphaFoldDB" id="A0A0G0TT91"/>
<dbReference type="InterPro" id="IPR029060">
    <property type="entry name" value="PIN-like_dom_sf"/>
</dbReference>
<evidence type="ECO:0000313" key="2">
    <source>
        <dbReference type="EMBL" id="KKR78076.1"/>
    </source>
</evidence>
<dbReference type="InterPro" id="IPR002716">
    <property type="entry name" value="PIN_dom"/>
</dbReference>